<feature type="transmembrane region" description="Helical" evidence="2">
    <location>
        <begin position="99"/>
        <end position="120"/>
    </location>
</feature>
<accession>A0A7G7CRV5</accession>
<feature type="transmembrane region" description="Helical" evidence="2">
    <location>
        <begin position="10"/>
        <end position="27"/>
    </location>
</feature>
<reference evidence="4 5" key="1">
    <citation type="submission" date="2020-07" db="EMBL/GenBank/DDBJ databases">
        <title>Complete genome and description of Corynebacterium incognita strain Marseille-Q3630 sp. nov.</title>
        <authorList>
            <person name="Boxberger M."/>
        </authorList>
    </citation>
    <scope>NUCLEOTIDE SEQUENCE [LARGE SCALE GENOMIC DNA]</scope>
    <source>
        <strain evidence="4 5">Marseille-Q3630</strain>
    </source>
</reference>
<dbReference type="RefSeq" id="WP_185176694.1">
    <property type="nucleotide sequence ID" value="NZ_CP059404.1"/>
</dbReference>
<organism evidence="4 5">
    <name type="scientific">Corynebacterium incognita</name>
    <dbReference type="NCBI Taxonomy" id="2754725"/>
    <lineage>
        <taxon>Bacteria</taxon>
        <taxon>Bacillati</taxon>
        <taxon>Actinomycetota</taxon>
        <taxon>Actinomycetes</taxon>
        <taxon>Mycobacteriales</taxon>
        <taxon>Corynebacteriaceae</taxon>
        <taxon>Corynebacterium</taxon>
    </lineage>
</organism>
<keyword evidence="2" id="KW-0472">Membrane</keyword>
<protein>
    <recommendedName>
        <fullName evidence="3">Terminal beta-(1-&gt;2)-arabinofuranosyltransferase C-terminal domain-containing protein</fullName>
    </recommendedName>
</protein>
<dbReference type="KEGG" id="cik:H0194_04930"/>
<evidence type="ECO:0000256" key="1">
    <source>
        <dbReference type="SAM" id="MobiDB-lite"/>
    </source>
</evidence>
<proteinExistence type="predicted"/>
<feature type="transmembrane region" description="Helical" evidence="2">
    <location>
        <begin position="239"/>
        <end position="259"/>
    </location>
</feature>
<feature type="transmembrane region" description="Helical" evidence="2">
    <location>
        <begin position="126"/>
        <end position="143"/>
    </location>
</feature>
<feature type="transmembrane region" description="Helical" evidence="2">
    <location>
        <begin position="378"/>
        <end position="396"/>
    </location>
</feature>
<gene>
    <name evidence="4" type="ORF">H0194_04930</name>
</gene>
<keyword evidence="2" id="KW-0812">Transmembrane</keyword>
<dbReference type="Proteomes" id="UP000515743">
    <property type="component" value="Chromosome"/>
</dbReference>
<keyword evidence="2" id="KW-1133">Transmembrane helix</keyword>
<feature type="transmembrane region" description="Helical" evidence="2">
    <location>
        <begin position="403"/>
        <end position="421"/>
    </location>
</feature>
<feature type="transmembrane region" description="Helical" evidence="2">
    <location>
        <begin position="155"/>
        <end position="174"/>
    </location>
</feature>
<evidence type="ECO:0000256" key="2">
    <source>
        <dbReference type="SAM" id="Phobius"/>
    </source>
</evidence>
<feature type="transmembrane region" description="Helical" evidence="2">
    <location>
        <begin position="354"/>
        <end position="372"/>
    </location>
</feature>
<dbReference type="EMBL" id="CP059404">
    <property type="protein sequence ID" value="QNE90321.1"/>
    <property type="molecule type" value="Genomic_DNA"/>
</dbReference>
<feature type="domain" description="Terminal beta-(1-&gt;2)-arabinofuranosyltransferase C-terminal" evidence="3">
    <location>
        <begin position="468"/>
        <end position="642"/>
    </location>
</feature>
<feature type="transmembrane region" description="Helical" evidence="2">
    <location>
        <begin position="320"/>
        <end position="342"/>
    </location>
</feature>
<dbReference type="InterPro" id="IPR058983">
    <property type="entry name" value="AftB_C"/>
</dbReference>
<feature type="region of interest" description="Disordered" evidence="1">
    <location>
        <begin position="190"/>
        <end position="217"/>
    </location>
</feature>
<evidence type="ECO:0000313" key="5">
    <source>
        <dbReference type="Proteomes" id="UP000515743"/>
    </source>
</evidence>
<keyword evidence="5" id="KW-1185">Reference proteome</keyword>
<dbReference type="Pfam" id="PF26371">
    <property type="entry name" value="AftB_C"/>
    <property type="match status" value="1"/>
</dbReference>
<feature type="transmembrane region" description="Helical" evidence="2">
    <location>
        <begin position="266"/>
        <end position="283"/>
    </location>
</feature>
<sequence length="644" mass="70135">MHSADRTKRAALLGAVVIGVLTFWGAWTRRWMSDDGLIVLRTVRNLMAGNGPVFNAGERVETNTSTLWQYLIFCVAQLTGGADPAAVEAGTMGGKLEHIAMWLAIIFSVAATVIAALATARLYRSFSPIVTVPFGLLIYLALPPARDFFTSGLEWGLAIFYLAVLWALLIHWAIRPAAASAATAGVDDTAANTSEEATEAREGKQEPEAAEPGPAPIRTAPRAVDSAALWLAFWCGVSWLVRPEFALYGGVVGLVLLVAHRTPWGVAKILGVALPLPLAYQIFRMGYYGLLTPHTAVAKSASGAAWSEGFNYLGDLVSPYALWLPLIVALIVGGQRVFTPAATSMQEAAARSRTTAVSAMLLCGFLHLIYVIRVGGDFMHGRMLLLPLFALLLPVAVIPVRHAIDAVAITVIVVWAGVVAYRGNDRDWELFASGEPINIVDEREFWTYSSKREQGDAPLTAEDFRVNRNLNGFPEAMDKLAAGDAWAFRYTSSETGEMLWSTKPRAADRADATEYPGTVYFINLGMSSMNAPLNVRVLDPIGLATPIAARQPRLEDARIGHDKALPYVWQVADTATDIEELPGWLDKDEVEVAREALDTPDFQQLFASYREPLTAERFVENLGFALSTGRTLELDKNPRIYVSP</sequence>
<evidence type="ECO:0000259" key="3">
    <source>
        <dbReference type="Pfam" id="PF26371"/>
    </source>
</evidence>
<feature type="compositionally biased region" description="Basic and acidic residues" evidence="1">
    <location>
        <begin position="198"/>
        <end position="207"/>
    </location>
</feature>
<evidence type="ECO:0000313" key="4">
    <source>
        <dbReference type="EMBL" id="QNE90321.1"/>
    </source>
</evidence>
<dbReference type="AlphaFoldDB" id="A0A7G7CRV5"/>
<name>A0A7G7CRV5_9CORY</name>